<evidence type="ECO:0000256" key="8">
    <source>
        <dbReference type="ARBA" id="ARBA00083243"/>
    </source>
</evidence>
<dbReference type="GO" id="GO:2000142">
    <property type="term" value="P:regulation of DNA-templated transcription initiation"/>
    <property type="evidence" value="ECO:0007669"/>
    <property type="project" value="TreeGrafter"/>
</dbReference>
<dbReference type="GeneID" id="79865364"/>
<dbReference type="RefSeq" id="WP_269834376.1">
    <property type="nucleotide sequence ID" value="NZ_JAPZLN010000008.1"/>
</dbReference>
<reference evidence="10" key="1">
    <citation type="submission" date="2022-12" db="EMBL/GenBank/DDBJ databases">
        <title>Draft genome sequences of 22 rhizogenic Agrobacterium biovar 1 strains, the causative agent of hairy root disease.</title>
        <authorList>
            <person name="Kim N."/>
            <person name="Vargas P."/>
            <person name="Rediers H."/>
        </authorList>
    </citation>
    <scope>NUCLEOTIDE SEQUENCE</scope>
    <source>
        <strain evidence="10">ST15.13.006</strain>
    </source>
</reference>
<evidence type="ECO:0000256" key="6">
    <source>
        <dbReference type="ARBA" id="ARBA00054626"/>
    </source>
</evidence>
<comment type="similarity">
    <text evidence="1">Belongs to the LysR transcriptional regulatory family.</text>
</comment>
<dbReference type="Gene3D" id="1.10.10.10">
    <property type="entry name" value="Winged helix-like DNA-binding domain superfamily/Winged helix DNA-binding domain"/>
    <property type="match status" value="1"/>
</dbReference>
<keyword evidence="3" id="KW-0238">DNA-binding</keyword>
<dbReference type="PANTHER" id="PTHR30293">
    <property type="entry name" value="TRANSCRIPTIONAL REGULATORY PROTEIN NAC-RELATED"/>
    <property type="match status" value="1"/>
</dbReference>
<dbReference type="InterPro" id="IPR005119">
    <property type="entry name" value="LysR_subst-bd"/>
</dbReference>
<dbReference type="SUPFAM" id="SSF46785">
    <property type="entry name" value="Winged helix' DNA-binding domain"/>
    <property type="match status" value="1"/>
</dbReference>
<dbReference type="SUPFAM" id="SSF53850">
    <property type="entry name" value="Periplasmic binding protein-like II"/>
    <property type="match status" value="1"/>
</dbReference>
<dbReference type="FunFam" id="1.10.10.10:FF:000001">
    <property type="entry name" value="LysR family transcriptional regulator"/>
    <property type="match status" value="1"/>
</dbReference>
<evidence type="ECO:0000313" key="10">
    <source>
        <dbReference type="EMBL" id="MCZ7939919.1"/>
    </source>
</evidence>
<evidence type="ECO:0000256" key="2">
    <source>
        <dbReference type="ARBA" id="ARBA00023015"/>
    </source>
</evidence>
<organism evidence="10 11">
    <name type="scientific">Agrobacterium salinitolerans</name>
    <dbReference type="NCBI Taxonomy" id="1183413"/>
    <lineage>
        <taxon>Bacteria</taxon>
        <taxon>Pseudomonadati</taxon>
        <taxon>Pseudomonadota</taxon>
        <taxon>Alphaproteobacteria</taxon>
        <taxon>Hyphomicrobiales</taxon>
        <taxon>Rhizobiaceae</taxon>
        <taxon>Rhizobium/Agrobacterium group</taxon>
        <taxon>Agrobacterium</taxon>
    </lineage>
</organism>
<dbReference type="PRINTS" id="PR00039">
    <property type="entry name" value="HTHLYSR"/>
</dbReference>
<dbReference type="InterPro" id="IPR000847">
    <property type="entry name" value="LysR_HTH_N"/>
</dbReference>
<dbReference type="InterPro" id="IPR036388">
    <property type="entry name" value="WH-like_DNA-bd_sf"/>
</dbReference>
<dbReference type="PANTHER" id="PTHR30293:SF0">
    <property type="entry name" value="NITROGEN ASSIMILATION REGULATORY PROTEIN NAC"/>
    <property type="match status" value="1"/>
</dbReference>
<keyword evidence="2" id="KW-0805">Transcription regulation</keyword>
<evidence type="ECO:0000256" key="7">
    <source>
        <dbReference type="ARBA" id="ARBA00067332"/>
    </source>
</evidence>
<keyword evidence="5" id="KW-0804">Transcription</keyword>
<dbReference type="Proteomes" id="UP001151018">
    <property type="component" value="Unassembled WGS sequence"/>
</dbReference>
<sequence length="308" mass="34032">MELRQLRHFQVVAETGSFTRAAALLNVAQPALSRDIRLLELGLATKLFHRHGRGVVLTSEGATFLTAIVPNLEGLDRARKDIVEHGADPHGVVRLGWTGVISVPLGAQIITRFKEDFPNVELQTLGGSSSQIQEWINDSRIDLGVMNSERPAHGSHQEHLMSAELFHVCRAQSDDDGSTTLQTISFREAASHSLLLHGRHHALRRAIDIAAKRHEIDLKVIAQIDEFAAVKQLIYQGGGTTILPLGLLHDVRDDPRLSVRRITQPTITLYSCTLFPRSPINYIVSELAKIIRRETLKAISAQILDGCA</sequence>
<dbReference type="GO" id="GO:0003700">
    <property type="term" value="F:DNA-binding transcription factor activity"/>
    <property type="evidence" value="ECO:0007669"/>
    <property type="project" value="InterPro"/>
</dbReference>
<dbReference type="Gene3D" id="3.40.190.290">
    <property type="match status" value="1"/>
</dbReference>
<name>A0A9X3KS58_9HYPH</name>
<protein>
    <recommendedName>
        <fullName evidence="7">HTH-type transcriptional regulator TtuA</fullName>
    </recommendedName>
    <alternativeName>
        <fullName evidence="8">Tartrate utilization transcriptional regulator</fullName>
    </alternativeName>
</protein>
<dbReference type="AlphaFoldDB" id="A0A9X3KS58"/>
<gene>
    <name evidence="10" type="ORF">O9X88_20465</name>
</gene>
<evidence type="ECO:0000313" key="11">
    <source>
        <dbReference type="Proteomes" id="UP001151018"/>
    </source>
</evidence>
<comment type="function">
    <text evidence="6">Transcriptional regulator of the ttuABCDE tartrate utilization operon.</text>
</comment>
<proteinExistence type="inferred from homology"/>
<feature type="domain" description="HTH lysR-type" evidence="9">
    <location>
        <begin position="1"/>
        <end position="58"/>
    </location>
</feature>
<evidence type="ECO:0000256" key="5">
    <source>
        <dbReference type="ARBA" id="ARBA00023163"/>
    </source>
</evidence>
<evidence type="ECO:0000256" key="1">
    <source>
        <dbReference type="ARBA" id="ARBA00009437"/>
    </source>
</evidence>
<dbReference type="PROSITE" id="PS50931">
    <property type="entry name" value="HTH_LYSR"/>
    <property type="match status" value="1"/>
</dbReference>
<dbReference type="Pfam" id="PF00126">
    <property type="entry name" value="HTH_1"/>
    <property type="match status" value="1"/>
</dbReference>
<dbReference type="GO" id="GO:0003677">
    <property type="term" value="F:DNA binding"/>
    <property type="evidence" value="ECO:0007669"/>
    <property type="project" value="UniProtKB-KW"/>
</dbReference>
<evidence type="ECO:0000256" key="3">
    <source>
        <dbReference type="ARBA" id="ARBA00023125"/>
    </source>
</evidence>
<dbReference type="InterPro" id="IPR036390">
    <property type="entry name" value="WH_DNA-bd_sf"/>
</dbReference>
<dbReference type="Pfam" id="PF03466">
    <property type="entry name" value="LysR_substrate"/>
    <property type="match status" value="1"/>
</dbReference>
<evidence type="ECO:0000259" key="9">
    <source>
        <dbReference type="PROSITE" id="PS50931"/>
    </source>
</evidence>
<accession>A0A9X3KS58</accession>
<dbReference type="EMBL" id="JAPZLR010000016">
    <property type="protein sequence ID" value="MCZ7939919.1"/>
    <property type="molecule type" value="Genomic_DNA"/>
</dbReference>
<comment type="caution">
    <text evidence="10">The sequence shown here is derived from an EMBL/GenBank/DDBJ whole genome shotgun (WGS) entry which is preliminary data.</text>
</comment>
<evidence type="ECO:0000256" key="4">
    <source>
        <dbReference type="ARBA" id="ARBA00023159"/>
    </source>
</evidence>
<keyword evidence="4" id="KW-0010">Activator</keyword>